<protein>
    <submittedName>
        <fullName evidence="3">Aldedh domain-containing protein</fullName>
    </submittedName>
</protein>
<keyword evidence="2" id="KW-0812">Transmembrane</keyword>
<name>A0A8H6XVZ3_9AGAR</name>
<proteinExistence type="predicted"/>
<feature type="region of interest" description="Disordered" evidence="1">
    <location>
        <begin position="1"/>
        <end position="24"/>
    </location>
</feature>
<evidence type="ECO:0000313" key="3">
    <source>
        <dbReference type="EMBL" id="KAF7348548.1"/>
    </source>
</evidence>
<comment type="caution">
    <text evidence="3">The sequence shown here is derived from an EMBL/GenBank/DDBJ whole genome shotgun (WGS) entry which is preliminary data.</text>
</comment>
<organism evidence="3 4">
    <name type="scientific">Mycena venus</name>
    <dbReference type="NCBI Taxonomy" id="2733690"/>
    <lineage>
        <taxon>Eukaryota</taxon>
        <taxon>Fungi</taxon>
        <taxon>Dikarya</taxon>
        <taxon>Basidiomycota</taxon>
        <taxon>Agaricomycotina</taxon>
        <taxon>Agaricomycetes</taxon>
        <taxon>Agaricomycetidae</taxon>
        <taxon>Agaricales</taxon>
        <taxon>Marasmiineae</taxon>
        <taxon>Mycenaceae</taxon>
        <taxon>Mycena</taxon>
    </lineage>
</organism>
<keyword evidence="2" id="KW-1133">Transmembrane helix</keyword>
<evidence type="ECO:0000313" key="4">
    <source>
        <dbReference type="Proteomes" id="UP000620124"/>
    </source>
</evidence>
<feature type="transmembrane region" description="Helical" evidence="2">
    <location>
        <begin position="48"/>
        <end position="72"/>
    </location>
</feature>
<feature type="transmembrane region" description="Helical" evidence="2">
    <location>
        <begin position="169"/>
        <end position="188"/>
    </location>
</feature>
<feature type="transmembrane region" description="Helical" evidence="2">
    <location>
        <begin position="250"/>
        <end position="270"/>
    </location>
</feature>
<dbReference type="Pfam" id="PF06912">
    <property type="entry name" value="DUF1275"/>
    <property type="match status" value="1"/>
</dbReference>
<evidence type="ECO:0000256" key="1">
    <source>
        <dbReference type="SAM" id="MobiDB-lite"/>
    </source>
</evidence>
<feature type="region of interest" description="Disordered" evidence="1">
    <location>
        <begin position="291"/>
        <end position="321"/>
    </location>
</feature>
<accession>A0A8H6XVZ3</accession>
<gene>
    <name evidence="3" type="ORF">MVEN_01372300</name>
</gene>
<dbReference type="InterPro" id="IPR010699">
    <property type="entry name" value="DUF1275"/>
</dbReference>
<feature type="transmembrane region" description="Helical" evidence="2">
    <location>
        <begin position="227"/>
        <end position="244"/>
    </location>
</feature>
<dbReference type="Proteomes" id="UP000620124">
    <property type="component" value="Unassembled WGS sequence"/>
</dbReference>
<dbReference type="PANTHER" id="PTHR37488">
    <property type="entry name" value="DUF1275 DOMAIN-CONTAINING PROTEIN"/>
    <property type="match status" value="1"/>
</dbReference>
<sequence>MAASDNQTRRDSETQPSAPLLHKDFPSRRSWRDFLGSDVDPEYCTGPLAVFCFMTGFIDAISFTAVFVWCGFQTGNFAQIALATARFYNTQDLVVSISDRQALVSLVAFNAGAFLGRVGDRMGPHTRGWLVTGTVVQAWLTFVAGICIQQSGQDSIAFVRGEPSWTNGLTFIGLAFLAASLGLQGIIAKRLNTHFSTTVVLTAVWVELMADPHLFFRRKNTSRDHKVLALGTLFAGAFVARLLLERMGAAAALGFAAGIRLFVAGAWCFVRGKGDGYTRVLDYEPRDAAETDAVAPPPEVPNYGTLARGSPSPTMGEGRWW</sequence>
<dbReference type="AlphaFoldDB" id="A0A8H6XVZ3"/>
<dbReference type="OrthoDB" id="5288586at2759"/>
<dbReference type="EMBL" id="JACAZI010000011">
    <property type="protein sequence ID" value="KAF7348548.1"/>
    <property type="molecule type" value="Genomic_DNA"/>
</dbReference>
<keyword evidence="2" id="KW-0472">Membrane</keyword>
<keyword evidence="4" id="KW-1185">Reference proteome</keyword>
<evidence type="ECO:0000256" key="2">
    <source>
        <dbReference type="SAM" id="Phobius"/>
    </source>
</evidence>
<dbReference type="PANTHER" id="PTHR37488:SF2">
    <property type="entry name" value="DUF1275 DOMAIN-CONTAINING PROTEIN"/>
    <property type="match status" value="1"/>
</dbReference>
<feature type="transmembrane region" description="Helical" evidence="2">
    <location>
        <begin position="128"/>
        <end position="148"/>
    </location>
</feature>
<reference evidence="3" key="1">
    <citation type="submission" date="2020-05" db="EMBL/GenBank/DDBJ databases">
        <title>Mycena genomes resolve the evolution of fungal bioluminescence.</title>
        <authorList>
            <person name="Tsai I.J."/>
        </authorList>
    </citation>
    <scope>NUCLEOTIDE SEQUENCE</scope>
    <source>
        <strain evidence="3">CCC161011</strain>
    </source>
</reference>